<feature type="non-terminal residue" evidence="2">
    <location>
        <position position="56"/>
    </location>
</feature>
<name>A0AAV7SY16_PLEWA</name>
<reference evidence="2" key="1">
    <citation type="journal article" date="2022" name="bioRxiv">
        <title>Sequencing and chromosome-scale assembly of the giantPleurodeles waltlgenome.</title>
        <authorList>
            <person name="Brown T."/>
            <person name="Elewa A."/>
            <person name="Iarovenko S."/>
            <person name="Subramanian E."/>
            <person name="Araus A.J."/>
            <person name="Petzold A."/>
            <person name="Susuki M."/>
            <person name="Suzuki K.-i.T."/>
            <person name="Hayashi T."/>
            <person name="Toyoda A."/>
            <person name="Oliveira C."/>
            <person name="Osipova E."/>
            <person name="Leigh N.D."/>
            <person name="Simon A."/>
            <person name="Yun M.H."/>
        </authorList>
    </citation>
    <scope>NUCLEOTIDE SEQUENCE</scope>
    <source>
        <strain evidence="2">20211129_DDA</strain>
        <tissue evidence="2">Liver</tissue>
    </source>
</reference>
<organism evidence="2 3">
    <name type="scientific">Pleurodeles waltl</name>
    <name type="common">Iberian ribbed newt</name>
    <dbReference type="NCBI Taxonomy" id="8319"/>
    <lineage>
        <taxon>Eukaryota</taxon>
        <taxon>Metazoa</taxon>
        <taxon>Chordata</taxon>
        <taxon>Craniata</taxon>
        <taxon>Vertebrata</taxon>
        <taxon>Euteleostomi</taxon>
        <taxon>Amphibia</taxon>
        <taxon>Batrachia</taxon>
        <taxon>Caudata</taxon>
        <taxon>Salamandroidea</taxon>
        <taxon>Salamandridae</taxon>
        <taxon>Pleurodelinae</taxon>
        <taxon>Pleurodeles</taxon>
    </lineage>
</organism>
<feature type="region of interest" description="Disordered" evidence="1">
    <location>
        <begin position="20"/>
        <end position="56"/>
    </location>
</feature>
<feature type="compositionally biased region" description="Low complexity" evidence="1">
    <location>
        <begin position="44"/>
        <end position="56"/>
    </location>
</feature>
<dbReference type="Proteomes" id="UP001066276">
    <property type="component" value="Chromosome 4_1"/>
</dbReference>
<protein>
    <submittedName>
        <fullName evidence="2">Uncharacterized protein</fullName>
    </submittedName>
</protein>
<evidence type="ECO:0000313" key="3">
    <source>
        <dbReference type="Proteomes" id="UP001066276"/>
    </source>
</evidence>
<dbReference type="EMBL" id="JANPWB010000007">
    <property type="protein sequence ID" value="KAJ1168840.1"/>
    <property type="molecule type" value="Genomic_DNA"/>
</dbReference>
<evidence type="ECO:0000256" key="1">
    <source>
        <dbReference type="SAM" id="MobiDB-lite"/>
    </source>
</evidence>
<sequence>SKKSAAFFITEWNEVASSVYSPGDVKSHSGEVSKPLAVSKPWRSPRGSSISPSSNA</sequence>
<keyword evidence="3" id="KW-1185">Reference proteome</keyword>
<dbReference type="AlphaFoldDB" id="A0AAV7SY16"/>
<accession>A0AAV7SY16</accession>
<evidence type="ECO:0000313" key="2">
    <source>
        <dbReference type="EMBL" id="KAJ1168840.1"/>
    </source>
</evidence>
<gene>
    <name evidence="2" type="ORF">NDU88_000753</name>
</gene>
<feature type="non-terminal residue" evidence="2">
    <location>
        <position position="1"/>
    </location>
</feature>
<proteinExistence type="predicted"/>
<comment type="caution">
    <text evidence="2">The sequence shown here is derived from an EMBL/GenBank/DDBJ whole genome shotgun (WGS) entry which is preliminary data.</text>
</comment>